<keyword evidence="2" id="KW-1185">Reference proteome</keyword>
<sequence>ENYTRDTKEAIQLIRSHAGCPSFTETGWEDVLRGNYVEFDEVAHELLGYEQITNQGQWVDAWGKFRRCVVFAFQGRNEELDTYFDHIQGLFSQTNPERM</sequence>
<name>A0AAD7JQ96_9AGAR</name>
<accession>A0AAD7JQ96</accession>
<dbReference type="AlphaFoldDB" id="A0AAD7JQ96"/>
<protein>
    <submittedName>
        <fullName evidence="1">Uncharacterized protein</fullName>
    </submittedName>
</protein>
<comment type="caution">
    <text evidence="1">The sequence shown here is derived from an EMBL/GenBank/DDBJ whole genome shotgun (WGS) entry which is preliminary data.</text>
</comment>
<evidence type="ECO:0000313" key="1">
    <source>
        <dbReference type="EMBL" id="KAJ7769631.1"/>
    </source>
</evidence>
<gene>
    <name evidence="1" type="ORF">DFH07DRAFT_735923</name>
</gene>
<evidence type="ECO:0000313" key="2">
    <source>
        <dbReference type="Proteomes" id="UP001215280"/>
    </source>
</evidence>
<reference evidence="1" key="1">
    <citation type="submission" date="2023-03" db="EMBL/GenBank/DDBJ databases">
        <title>Massive genome expansion in bonnet fungi (Mycena s.s.) driven by repeated elements and novel gene families across ecological guilds.</title>
        <authorList>
            <consortium name="Lawrence Berkeley National Laboratory"/>
            <person name="Harder C.B."/>
            <person name="Miyauchi S."/>
            <person name="Viragh M."/>
            <person name="Kuo A."/>
            <person name="Thoen E."/>
            <person name="Andreopoulos B."/>
            <person name="Lu D."/>
            <person name="Skrede I."/>
            <person name="Drula E."/>
            <person name="Henrissat B."/>
            <person name="Morin E."/>
            <person name="Kohler A."/>
            <person name="Barry K."/>
            <person name="LaButti K."/>
            <person name="Morin E."/>
            <person name="Salamov A."/>
            <person name="Lipzen A."/>
            <person name="Mereny Z."/>
            <person name="Hegedus B."/>
            <person name="Baldrian P."/>
            <person name="Stursova M."/>
            <person name="Weitz H."/>
            <person name="Taylor A."/>
            <person name="Grigoriev I.V."/>
            <person name="Nagy L.G."/>
            <person name="Martin F."/>
            <person name="Kauserud H."/>
        </authorList>
    </citation>
    <scope>NUCLEOTIDE SEQUENCE</scope>
    <source>
        <strain evidence="1">CBHHK188m</strain>
    </source>
</reference>
<organism evidence="1 2">
    <name type="scientific">Mycena maculata</name>
    <dbReference type="NCBI Taxonomy" id="230809"/>
    <lineage>
        <taxon>Eukaryota</taxon>
        <taxon>Fungi</taxon>
        <taxon>Dikarya</taxon>
        <taxon>Basidiomycota</taxon>
        <taxon>Agaricomycotina</taxon>
        <taxon>Agaricomycetes</taxon>
        <taxon>Agaricomycetidae</taxon>
        <taxon>Agaricales</taxon>
        <taxon>Marasmiineae</taxon>
        <taxon>Mycenaceae</taxon>
        <taxon>Mycena</taxon>
    </lineage>
</organism>
<feature type="non-terminal residue" evidence="1">
    <location>
        <position position="1"/>
    </location>
</feature>
<proteinExistence type="predicted"/>
<dbReference type="EMBL" id="JARJLG010000025">
    <property type="protein sequence ID" value="KAJ7769631.1"/>
    <property type="molecule type" value="Genomic_DNA"/>
</dbReference>
<dbReference type="Proteomes" id="UP001215280">
    <property type="component" value="Unassembled WGS sequence"/>
</dbReference>